<dbReference type="CDD" id="cd06588">
    <property type="entry name" value="PhnB_like"/>
    <property type="match status" value="1"/>
</dbReference>
<evidence type="ECO:0000313" key="1">
    <source>
        <dbReference type="EMBL" id="OFI48538.1"/>
    </source>
</evidence>
<keyword evidence="2" id="KW-1185">Reference proteome</keyword>
<comment type="caution">
    <text evidence="1">The sequence shown here is derived from an EMBL/GenBank/DDBJ whole genome shotgun (WGS) entry which is preliminary data.</text>
</comment>
<dbReference type="PANTHER" id="PTHR33990">
    <property type="entry name" value="PROTEIN YJDN-RELATED"/>
    <property type="match status" value="1"/>
</dbReference>
<dbReference type="PANTHER" id="PTHR33990:SF5">
    <property type="entry name" value="PHNB-LIKE DOMAIN-CONTAINING PROTEIN"/>
    <property type="match status" value="1"/>
</dbReference>
<dbReference type="Proteomes" id="UP000178622">
    <property type="component" value="Unassembled WGS sequence"/>
</dbReference>
<dbReference type="InterPro" id="IPR028973">
    <property type="entry name" value="PhnB-like"/>
</dbReference>
<protein>
    <submittedName>
        <fullName evidence="1">Uncharacterized protein</fullName>
    </submittedName>
</protein>
<dbReference type="AlphaFoldDB" id="A0A1E8GLZ1"/>
<reference evidence="2" key="1">
    <citation type="submission" date="2016-09" db="EMBL/GenBank/DDBJ databases">
        <title>Draft genome sequence of a novel species of the family Streptococcaceae isolated from flowers.</title>
        <authorList>
            <person name="Chuah L.-O."/>
            <person name="Yap K.-P."/>
            <person name="Thong K.L."/>
            <person name="Liong M.T."/>
            <person name="Ahmad R."/>
            <person name="Rusul G."/>
        </authorList>
    </citation>
    <scope>NUCLEOTIDE SEQUENCE [LARGE SCALE GENOMIC DNA]</scope>
    <source>
        <strain evidence="2">DF1</strain>
    </source>
</reference>
<gene>
    <name evidence="1" type="ORF">BG261_06475</name>
</gene>
<dbReference type="SUPFAM" id="SSF54593">
    <property type="entry name" value="Glyoxalase/Bleomycin resistance protein/Dihydroxybiphenyl dioxygenase"/>
    <property type="match status" value="1"/>
</dbReference>
<name>A0A1E8GLZ1_9LACT</name>
<accession>A0A1E8GLZ1</accession>
<dbReference type="InterPro" id="IPR029068">
    <property type="entry name" value="Glyas_Bleomycin-R_OHBP_Dase"/>
</dbReference>
<organism evidence="1 2">
    <name type="scientific">Floricoccus tropicus</name>
    <dbReference type="NCBI Taxonomy" id="1859473"/>
    <lineage>
        <taxon>Bacteria</taxon>
        <taxon>Bacillati</taxon>
        <taxon>Bacillota</taxon>
        <taxon>Bacilli</taxon>
        <taxon>Lactobacillales</taxon>
        <taxon>Streptococcaceae</taxon>
        <taxon>Floricoccus</taxon>
    </lineage>
</organism>
<evidence type="ECO:0000313" key="2">
    <source>
        <dbReference type="Proteomes" id="UP000178622"/>
    </source>
</evidence>
<dbReference type="Gene3D" id="3.10.180.10">
    <property type="entry name" value="2,3-Dihydroxybiphenyl 1,2-Dioxygenase, domain 1"/>
    <property type="match status" value="1"/>
</dbReference>
<dbReference type="EMBL" id="MKIR01000024">
    <property type="protein sequence ID" value="OFI48538.1"/>
    <property type="molecule type" value="Genomic_DNA"/>
</dbReference>
<proteinExistence type="predicted"/>
<sequence>MAILNPYISYESAKEALAYYEDVFSAENIFRLPLTKEQAEGYNIPDENLNDTTMHGGFTVLGVQIYVSDFAAGSKNSEDNNITLMIEVDNDNEDEIKAADDFYLRLHDSNQVEITMPYAEQFWGGKMGAFTDKYGVKWMLHLPPKEVDKSAFEEA</sequence>
<dbReference type="OrthoDB" id="9795306at2"/>
<dbReference type="RefSeq" id="WP_070792933.1">
    <property type="nucleotide sequence ID" value="NZ_MKIR01000024.1"/>
</dbReference>
<dbReference type="STRING" id="1859473.BG261_06475"/>